<dbReference type="RefSeq" id="XP_028533331.1">
    <property type="nucleotide sequence ID" value="XM_028676886.1"/>
</dbReference>
<keyword evidence="10" id="KW-1185">Reference proteome</keyword>
<feature type="region of interest" description="Disordered" evidence="7">
    <location>
        <begin position="71"/>
        <end position="95"/>
    </location>
</feature>
<reference evidence="9 10" key="1">
    <citation type="submission" date="2015-04" db="EMBL/GenBank/DDBJ databases">
        <authorList>
            <consortium name="Pathogen Informatics"/>
        </authorList>
    </citation>
    <scope>NUCLEOTIDE SEQUENCE [LARGE SCALE GENOMIC DNA]</scope>
    <source>
        <strain evidence="9 10">SGS1</strain>
    </source>
</reference>
<dbReference type="EMBL" id="LN835304">
    <property type="protein sequence ID" value="CRH00328.1"/>
    <property type="molecule type" value="Genomic_DNA"/>
</dbReference>
<dbReference type="GO" id="GO:0017069">
    <property type="term" value="F:snRNA binding"/>
    <property type="evidence" value="ECO:0007669"/>
    <property type="project" value="TreeGrafter"/>
</dbReference>
<dbReference type="KEGG" id="prel:PRELSG_0943100"/>
<organism evidence="9 10">
    <name type="scientific">Plasmodium relictum</name>
    <dbReference type="NCBI Taxonomy" id="85471"/>
    <lineage>
        <taxon>Eukaryota</taxon>
        <taxon>Sar</taxon>
        <taxon>Alveolata</taxon>
        <taxon>Apicomplexa</taxon>
        <taxon>Aconoidasida</taxon>
        <taxon>Haemosporida</taxon>
        <taxon>Plasmodiidae</taxon>
        <taxon>Plasmodium</taxon>
        <taxon>Plasmodium (Haemamoeba)</taxon>
    </lineage>
</organism>
<dbReference type="GeneID" id="39736444"/>
<evidence type="ECO:0000256" key="6">
    <source>
        <dbReference type="RuleBase" id="RU367087"/>
    </source>
</evidence>
<evidence type="ECO:0000313" key="9">
    <source>
        <dbReference type="EMBL" id="CRH00328.1"/>
    </source>
</evidence>
<keyword evidence="3 6" id="KW-0808">Transferase</keyword>
<evidence type="ECO:0000256" key="4">
    <source>
        <dbReference type="ARBA" id="ARBA00022691"/>
    </source>
</evidence>
<evidence type="ECO:0000256" key="3">
    <source>
        <dbReference type="ARBA" id="ARBA00022679"/>
    </source>
</evidence>
<evidence type="ECO:0000256" key="2">
    <source>
        <dbReference type="ARBA" id="ARBA00022603"/>
    </source>
</evidence>
<dbReference type="OMA" id="IGCNCGV"/>
<dbReference type="Gene3D" id="3.40.50.150">
    <property type="entry name" value="Vaccinia Virus protein VP39"/>
    <property type="match status" value="1"/>
</dbReference>
<keyword evidence="2 6" id="KW-0489">Methyltransferase</keyword>
<dbReference type="OrthoDB" id="540004at2759"/>
<evidence type="ECO:0000256" key="7">
    <source>
        <dbReference type="SAM" id="MobiDB-lite"/>
    </source>
</evidence>
<feature type="domain" description="Bin3-type SAM" evidence="8">
    <location>
        <begin position="143"/>
        <end position="446"/>
    </location>
</feature>
<dbReference type="InterPro" id="IPR029063">
    <property type="entry name" value="SAM-dependent_MTases_sf"/>
</dbReference>
<dbReference type="SUPFAM" id="SSF53335">
    <property type="entry name" value="S-adenosyl-L-methionine-dependent methyltransferases"/>
    <property type="match status" value="1"/>
</dbReference>
<dbReference type="InterPro" id="IPR010675">
    <property type="entry name" value="Bin3_C"/>
</dbReference>
<protein>
    <recommendedName>
        <fullName evidence="6">RNA methyltransferase</fullName>
        <ecNumber evidence="6">2.1.1.-</ecNumber>
    </recommendedName>
</protein>
<dbReference type="PANTHER" id="PTHR12315">
    <property type="entry name" value="BICOID-INTERACTING PROTEIN RELATED"/>
    <property type="match status" value="1"/>
</dbReference>
<evidence type="ECO:0000313" key="10">
    <source>
        <dbReference type="Proteomes" id="UP000220158"/>
    </source>
</evidence>
<evidence type="ECO:0000256" key="1">
    <source>
        <dbReference type="ARBA" id="ARBA00008361"/>
    </source>
</evidence>
<dbReference type="Pfam" id="PF06859">
    <property type="entry name" value="Bin3"/>
    <property type="match status" value="1"/>
</dbReference>
<evidence type="ECO:0000256" key="5">
    <source>
        <dbReference type="PROSITE-ProRule" id="PRU00848"/>
    </source>
</evidence>
<proteinExistence type="inferred from homology"/>
<dbReference type="InterPro" id="IPR024160">
    <property type="entry name" value="BIN3_SAM-bd_dom"/>
</dbReference>
<dbReference type="GO" id="GO:0040031">
    <property type="term" value="P:snRNA modification"/>
    <property type="evidence" value="ECO:0007669"/>
    <property type="project" value="TreeGrafter"/>
</dbReference>
<accession>A0A1J1H5Z0</accession>
<dbReference type="InterPro" id="IPR039772">
    <property type="entry name" value="Bin3-like"/>
</dbReference>
<gene>
    <name evidence="9" type="ORF">PRELSG_0943100</name>
</gene>
<dbReference type="GO" id="GO:0032259">
    <property type="term" value="P:methylation"/>
    <property type="evidence" value="ECO:0007669"/>
    <property type="project" value="UniProtKB-KW"/>
</dbReference>
<dbReference type="CDD" id="cd02440">
    <property type="entry name" value="AdoMet_MTases"/>
    <property type="match status" value="1"/>
</dbReference>
<dbReference type="VEuPathDB" id="PlasmoDB:PRELSG_0943100"/>
<evidence type="ECO:0000259" key="8">
    <source>
        <dbReference type="PROSITE" id="PS51515"/>
    </source>
</evidence>
<dbReference type="EC" id="2.1.1.-" evidence="6"/>
<dbReference type="GO" id="GO:0008171">
    <property type="term" value="F:O-methyltransferase activity"/>
    <property type="evidence" value="ECO:0007669"/>
    <property type="project" value="UniProtKB-UniRule"/>
</dbReference>
<dbReference type="Proteomes" id="UP000220158">
    <property type="component" value="Chromosome 9"/>
</dbReference>
<sequence length="446" mass="54353">MRGCVFDTIEKKDFKKLKNYFKIPLRNTIYGYKLINKCKKKKKIFLHGNFPNYYYERYKKKKREIKIEKEEKEKEERKKEREKEEREKEKEKKERKKEIEEIEKVEIKGKYNINDNNNSSINNESLNNLNENKYLQNKYIINDYRLTQIDNLIKDIFKNKIILDIGCNIGVTTFLLSLKYECKIVNGIDIDCSLINKNVYLLKLFIEFILVHYNQKHILHFFLNNKNLLKIQKDIFLDLYFLFEYLKQERSKIKHEIKNSDVEINVNENKNKNEIKDKNKSFNESYNFIGDTNLLGSTDNYHFPFNVYFLCSNIFDKKFSKIENKYDIIICFSVLKWIHLNYGDNYIIIFFDLIHKMLKKNGYFILEYHNEIKYKIKKSERDFYKHEINLNYMHFDDISKGKYNNSCKLKLIHKTNCNVQEEQVKKKNKNKKVGMFNRFICIYQKI</sequence>
<dbReference type="PROSITE" id="PS51515">
    <property type="entry name" value="BIN3_SAM"/>
    <property type="match status" value="1"/>
</dbReference>
<dbReference type="AlphaFoldDB" id="A0A1J1H5Z0"/>
<comment type="similarity">
    <text evidence="1 6">Belongs to the methyltransferase superfamily.</text>
</comment>
<name>A0A1J1H5Z0_PLARL</name>
<dbReference type="PANTHER" id="PTHR12315:SF0">
    <property type="entry name" value="7SK SNRNA METHYLPHOSPHATE CAPPING ENZYME"/>
    <property type="match status" value="1"/>
</dbReference>
<dbReference type="GO" id="GO:0008173">
    <property type="term" value="F:RNA methyltransferase activity"/>
    <property type="evidence" value="ECO:0007669"/>
    <property type="project" value="UniProtKB-UniRule"/>
</dbReference>
<keyword evidence="4 5" id="KW-0949">S-adenosyl-L-methionine</keyword>